<comment type="caution">
    <text evidence="8">The sequence shown here is derived from an EMBL/GenBank/DDBJ whole genome shotgun (WGS) entry which is preliminary data.</text>
</comment>
<gene>
    <name evidence="8" type="ORF">ACFQ00_03485</name>
</gene>
<comment type="similarity">
    <text evidence="1 5">Belongs to the FlgD family.</text>
</comment>
<evidence type="ECO:0000256" key="3">
    <source>
        <dbReference type="ARBA" id="ARBA00022795"/>
    </source>
</evidence>
<protein>
    <recommendedName>
        <fullName evidence="2 5">Basal-body rod modification protein FlgD</fullName>
    </recommendedName>
</protein>
<keyword evidence="3 5" id="KW-1005">Bacterial flagellum biogenesis</keyword>
<evidence type="ECO:0000259" key="6">
    <source>
        <dbReference type="Pfam" id="PF13860"/>
    </source>
</evidence>
<dbReference type="EMBL" id="JBHTIK010000002">
    <property type="protein sequence ID" value="MFD0847374.1"/>
    <property type="molecule type" value="Genomic_DNA"/>
</dbReference>
<keyword evidence="8" id="KW-0966">Cell projection</keyword>
<accession>A0ABW3C0D8</accession>
<evidence type="ECO:0000256" key="4">
    <source>
        <dbReference type="ARBA" id="ARBA00024746"/>
    </source>
</evidence>
<name>A0ABW3C0D8_SPHXN</name>
<comment type="function">
    <text evidence="4 5">Required for flagellar hook formation. May act as a scaffolding protein.</text>
</comment>
<evidence type="ECO:0000313" key="9">
    <source>
        <dbReference type="Proteomes" id="UP001597124"/>
    </source>
</evidence>
<dbReference type="InterPro" id="IPR025963">
    <property type="entry name" value="FLgD_Tudor"/>
</dbReference>
<sequence length="227" mass="23455">MTSTSSGLDLSALGIKSYDSSSTVTQKSQLDQSDFLKLLTTQLKNQDPLNPVENEAFVAQMAQFSSLAGISEMNTKLGSILDSLNNNQLSTATGLVGKYVLTSGTKAVPDGTGAVYGAITIPEGATDTTVAIKDSTGATIRTLKLGAVEDGVHEFAWDGKNDAGETVEPGPVTIEATANVGGKREALSTSVYALVQSVSTATANTPMTLDLLGIGSVTFDKVQKISS</sequence>
<evidence type="ECO:0000256" key="5">
    <source>
        <dbReference type="RuleBase" id="RU362076"/>
    </source>
</evidence>
<dbReference type="RefSeq" id="WP_381486280.1">
    <property type="nucleotide sequence ID" value="NZ_JBHTIK010000002.1"/>
</dbReference>
<dbReference type="InterPro" id="IPR025965">
    <property type="entry name" value="FlgD/Vpr_Ig-like"/>
</dbReference>
<evidence type="ECO:0000313" key="8">
    <source>
        <dbReference type="EMBL" id="MFD0847374.1"/>
    </source>
</evidence>
<dbReference type="Pfam" id="PF13861">
    <property type="entry name" value="FLgD_tudor"/>
    <property type="match status" value="1"/>
</dbReference>
<evidence type="ECO:0000256" key="2">
    <source>
        <dbReference type="ARBA" id="ARBA00016013"/>
    </source>
</evidence>
<proteinExistence type="inferred from homology"/>
<feature type="domain" description="FlgD/Vpr Ig-like" evidence="6">
    <location>
        <begin position="110"/>
        <end position="179"/>
    </location>
</feature>
<evidence type="ECO:0000259" key="7">
    <source>
        <dbReference type="Pfam" id="PF13861"/>
    </source>
</evidence>
<dbReference type="Pfam" id="PF03963">
    <property type="entry name" value="FlgD"/>
    <property type="match status" value="1"/>
</dbReference>
<organism evidence="8 9">
    <name type="scientific">Sphingosinicella xenopeptidilytica</name>
    <dbReference type="NCBI Taxonomy" id="364098"/>
    <lineage>
        <taxon>Bacteria</taxon>
        <taxon>Pseudomonadati</taxon>
        <taxon>Pseudomonadota</taxon>
        <taxon>Alphaproteobacteria</taxon>
        <taxon>Sphingomonadales</taxon>
        <taxon>Sphingosinicellaceae</taxon>
        <taxon>Sphingosinicella</taxon>
    </lineage>
</organism>
<keyword evidence="8" id="KW-0282">Flagellum</keyword>
<dbReference type="Pfam" id="PF13860">
    <property type="entry name" value="FlgD_ig"/>
    <property type="match status" value="1"/>
</dbReference>
<feature type="domain" description="FlgD Tudor-like" evidence="7">
    <location>
        <begin position="87"/>
        <end position="223"/>
    </location>
</feature>
<dbReference type="Proteomes" id="UP001597124">
    <property type="component" value="Unassembled WGS sequence"/>
</dbReference>
<dbReference type="Gene3D" id="2.60.40.4070">
    <property type="match status" value="1"/>
</dbReference>
<reference evidence="9" key="1">
    <citation type="journal article" date="2019" name="Int. J. Syst. Evol. Microbiol.">
        <title>The Global Catalogue of Microorganisms (GCM) 10K type strain sequencing project: providing services to taxonomists for standard genome sequencing and annotation.</title>
        <authorList>
            <consortium name="The Broad Institute Genomics Platform"/>
            <consortium name="The Broad Institute Genome Sequencing Center for Infectious Disease"/>
            <person name="Wu L."/>
            <person name="Ma J."/>
        </authorList>
    </citation>
    <scope>NUCLEOTIDE SEQUENCE [LARGE SCALE GENOMIC DNA]</scope>
    <source>
        <strain evidence="9">CCUG 52537</strain>
    </source>
</reference>
<dbReference type="InterPro" id="IPR005648">
    <property type="entry name" value="FlgD"/>
</dbReference>
<evidence type="ECO:0000256" key="1">
    <source>
        <dbReference type="ARBA" id="ARBA00010577"/>
    </source>
</evidence>
<keyword evidence="9" id="KW-1185">Reference proteome</keyword>
<dbReference type="Gene3D" id="2.30.30.910">
    <property type="match status" value="1"/>
</dbReference>
<keyword evidence="8" id="KW-0969">Cilium</keyword>